<dbReference type="AlphaFoldDB" id="A0A1I7VRW6"/>
<feature type="coiled-coil region" evidence="1">
    <location>
        <begin position="73"/>
        <end position="100"/>
    </location>
</feature>
<sequence>MSVMHLKKEIELKLAKLLNRMNVIRTDLSLIMEEEESEKRITKKDEKFPALLLLNEIVGQIYKLESALNETRKLAEKEQMRMVQSELVKLEEQISSANQLLAYDVDLKDVNNPEDIGEKARNIENMEQ</sequence>
<organism evidence="2 3">
    <name type="scientific">Loa loa</name>
    <name type="common">Eye worm</name>
    <name type="synonym">Filaria loa</name>
    <dbReference type="NCBI Taxonomy" id="7209"/>
    <lineage>
        <taxon>Eukaryota</taxon>
        <taxon>Metazoa</taxon>
        <taxon>Ecdysozoa</taxon>
        <taxon>Nematoda</taxon>
        <taxon>Chromadorea</taxon>
        <taxon>Rhabditida</taxon>
        <taxon>Spirurina</taxon>
        <taxon>Spiruromorpha</taxon>
        <taxon>Filarioidea</taxon>
        <taxon>Onchocercidae</taxon>
        <taxon>Loa</taxon>
    </lineage>
</organism>
<proteinExistence type="predicted"/>
<dbReference type="Proteomes" id="UP000095285">
    <property type="component" value="Unassembled WGS sequence"/>
</dbReference>
<dbReference type="STRING" id="7209.A0A1I7VRW6"/>
<accession>A0A1I7VRW6</accession>
<reference evidence="2" key="1">
    <citation type="submission" date="2012-04" db="EMBL/GenBank/DDBJ databases">
        <title>The Genome Sequence of Loa loa.</title>
        <authorList>
            <consortium name="The Broad Institute Genome Sequencing Platform"/>
            <consortium name="Broad Institute Genome Sequencing Center for Infectious Disease"/>
            <person name="Nutman T.B."/>
            <person name="Fink D.L."/>
            <person name="Russ C."/>
            <person name="Young S."/>
            <person name="Zeng Q."/>
            <person name="Gargeya S."/>
            <person name="Alvarado L."/>
            <person name="Berlin A."/>
            <person name="Chapman S.B."/>
            <person name="Chen Z."/>
            <person name="Freedman E."/>
            <person name="Gellesch M."/>
            <person name="Goldberg J."/>
            <person name="Griggs A."/>
            <person name="Gujja S."/>
            <person name="Heilman E.R."/>
            <person name="Heiman D."/>
            <person name="Howarth C."/>
            <person name="Mehta T."/>
            <person name="Neiman D."/>
            <person name="Pearson M."/>
            <person name="Roberts A."/>
            <person name="Saif S."/>
            <person name="Shea T."/>
            <person name="Shenoy N."/>
            <person name="Sisk P."/>
            <person name="Stolte C."/>
            <person name="Sykes S."/>
            <person name="White J."/>
            <person name="Yandava C."/>
            <person name="Haas B."/>
            <person name="Henn M.R."/>
            <person name="Nusbaum C."/>
            <person name="Birren B."/>
        </authorList>
    </citation>
    <scope>NUCLEOTIDE SEQUENCE [LARGE SCALE GENOMIC DNA]</scope>
</reference>
<reference evidence="3" key="2">
    <citation type="submission" date="2016-11" db="UniProtKB">
        <authorList>
            <consortium name="WormBaseParasite"/>
        </authorList>
    </citation>
    <scope>IDENTIFICATION</scope>
</reference>
<dbReference type="WBParaSite" id="EN70_5545">
    <property type="protein sequence ID" value="EN70_5545"/>
    <property type="gene ID" value="EN70_5545"/>
</dbReference>
<name>A0A1I7VRW6_LOALO</name>
<evidence type="ECO:0000313" key="2">
    <source>
        <dbReference type="Proteomes" id="UP000095285"/>
    </source>
</evidence>
<keyword evidence="2" id="KW-1185">Reference proteome</keyword>
<protein>
    <submittedName>
        <fullName evidence="3">Uncharacterized protein</fullName>
    </submittedName>
</protein>
<evidence type="ECO:0000256" key="1">
    <source>
        <dbReference type="SAM" id="Coils"/>
    </source>
</evidence>
<keyword evidence="1" id="KW-0175">Coiled coil</keyword>
<evidence type="ECO:0000313" key="3">
    <source>
        <dbReference type="WBParaSite" id="EN70_5545"/>
    </source>
</evidence>